<dbReference type="InParanoid" id="A0A397RR13"/>
<dbReference type="EMBL" id="QXEV01000015">
    <property type="protein sequence ID" value="RIA75602.1"/>
    <property type="molecule type" value="Genomic_DNA"/>
</dbReference>
<dbReference type="Gene3D" id="1.10.1760.20">
    <property type="match status" value="1"/>
</dbReference>
<protein>
    <submittedName>
        <fullName evidence="2">Uncharacterized protein DUF3816</fullName>
    </submittedName>
</protein>
<accession>A0A397RR13</accession>
<organism evidence="2 3">
    <name type="scientific">Anaeroplasma bactoclasticum</name>
    <dbReference type="NCBI Taxonomy" id="2088"/>
    <lineage>
        <taxon>Bacteria</taxon>
        <taxon>Bacillati</taxon>
        <taxon>Mycoplasmatota</taxon>
        <taxon>Mollicutes</taxon>
        <taxon>Anaeroplasmatales</taxon>
        <taxon>Anaeroplasmataceae</taxon>
        <taxon>Anaeroplasma</taxon>
    </lineage>
</organism>
<dbReference type="AlphaFoldDB" id="A0A397RR13"/>
<evidence type="ECO:0000313" key="3">
    <source>
        <dbReference type="Proteomes" id="UP000266506"/>
    </source>
</evidence>
<proteinExistence type="predicted"/>
<feature type="transmembrane region" description="Helical" evidence="1">
    <location>
        <begin position="20"/>
        <end position="36"/>
    </location>
</feature>
<evidence type="ECO:0000313" key="2">
    <source>
        <dbReference type="EMBL" id="RIA75602.1"/>
    </source>
</evidence>
<comment type="caution">
    <text evidence="2">The sequence shown here is derived from an EMBL/GenBank/DDBJ whole genome shotgun (WGS) entry which is preliminary data.</text>
</comment>
<feature type="transmembrane region" description="Helical" evidence="1">
    <location>
        <begin position="68"/>
        <end position="87"/>
    </location>
</feature>
<reference evidence="2 3" key="1">
    <citation type="submission" date="2018-08" db="EMBL/GenBank/DDBJ databases">
        <title>Genomic Encyclopedia of Archaeal and Bacterial Type Strains, Phase II (KMG-II): from individual species to whole genera.</title>
        <authorList>
            <person name="Goeker M."/>
        </authorList>
    </citation>
    <scope>NUCLEOTIDE SEQUENCE [LARGE SCALE GENOMIC DNA]</scope>
    <source>
        <strain evidence="2 3">ATCC 27112</strain>
    </source>
</reference>
<gene>
    <name evidence="2" type="ORF">EI71_01340</name>
</gene>
<sequence>MGLKRKEIYIMKNSLLIKKLVGLATLTALVVALQFLSNYVKFGEVEITLALIPIVVGAILYGPLAGGFLGLVMGAIVITAPGTQGLFMPVNPAATIILCLLKTGIAGLVAGLVFNLFSFIARKNENKKTKITLFGVGVVLATLLVPVINTGLFMVGAVLFFNSLPYFADFAVTWATVVTVNFAIEFTVSAVASPALVVLIKVLARNYNLGFAHNFDEFLEEEENSVLEEEIIASI</sequence>
<keyword evidence="1" id="KW-0472">Membrane</keyword>
<dbReference type="Pfam" id="PF12822">
    <property type="entry name" value="ECF_trnsprt"/>
    <property type="match status" value="1"/>
</dbReference>
<name>A0A397RR13_9MOLU</name>
<dbReference type="InterPro" id="IPR024529">
    <property type="entry name" value="ECF_trnsprt_substrate-spec"/>
</dbReference>
<feature type="transmembrane region" description="Helical" evidence="1">
    <location>
        <begin position="133"/>
        <end position="161"/>
    </location>
</feature>
<evidence type="ECO:0000256" key="1">
    <source>
        <dbReference type="SAM" id="Phobius"/>
    </source>
</evidence>
<feature type="transmembrane region" description="Helical" evidence="1">
    <location>
        <begin position="42"/>
        <end position="61"/>
    </location>
</feature>
<dbReference type="Proteomes" id="UP000266506">
    <property type="component" value="Unassembled WGS sequence"/>
</dbReference>
<keyword evidence="3" id="KW-1185">Reference proteome</keyword>
<feature type="transmembrane region" description="Helical" evidence="1">
    <location>
        <begin position="93"/>
        <end position="121"/>
    </location>
</feature>
<keyword evidence="1" id="KW-1133">Transmembrane helix</keyword>
<dbReference type="GO" id="GO:0022857">
    <property type="term" value="F:transmembrane transporter activity"/>
    <property type="evidence" value="ECO:0007669"/>
    <property type="project" value="InterPro"/>
</dbReference>
<keyword evidence="1" id="KW-0812">Transmembrane</keyword>
<feature type="transmembrane region" description="Helical" evidence="1">
    <location>
        <begin position="173"/>
        <end position="200"/>
    </location>
</feature>